<proteinExistence type="predicted"/>
<dbReference type="Proteomes" id="UP000694560">
    <property type="component" value="Unplaced"/>
</dbReference>
<evidence type="ECO:0000313" key="2">
    <source>
        <dbReference type="Ensembl" id="ENSMCSP00000016434.1"/>
    </source>
</evidence>
<keyword evidence="3" id="KW-1185">Reference proteome</keyword>
<protein>
    <submittedName>
        <fullName evidence="2">Uncharacterized protein</fullName>
    </submittedName>
</protein>
<organism evidence="2 3">
    <name type="scientific">Malurus cyaneus samueli</name>
    <dbReference type="NCBI Taxonomy" id="2593467"/>
    <lineage>
        <taxon>Eukaryota</taxon>
        <taxon>Metazoa</taxon>
        <taxon>Chordata</taxon>
        <taxon>Craniata</taxon>
        <taxon>Vertebrata</taxon>
        <taxon>Euteleostomi</taxon>
        <taxon>Archelosauria</taxon>
        <taxon>Archosauria</taxon>
        <taxon>Dinosauria</taxon>
        <taxon>Saurischia</taxon>
        <taxon>Theropoda</taxon>
        <taxon>Coelurosauria</taxon>
        <taxon>Aves</taxon>
        <taxon>Neognathae</taxon>
        <taxon>Neoaves</taxon>
        <taxon>Telluraves</taxon>
        <taxon>Australaves</taxon>
        <taxon>Passeriformes</taxon>
        <taxon>Meliphagoidea</taxon>
        <taxon>Maluridae</taxon>
        <taxon>Malurus</taxon>
    </lineage>
</organism>
<name>A0A8C5X7H0_9PASS</name>
<reference evidence="2" key="2">
    <citation type="submission" date="2025-09" db="UniProtKB">
        <authorList>
            <consortium name="Ensembl"/>
        </authorList>
    </citation>
    <scope>IDENTIFICATION</scope>
</reference>
<dbReference type="AlphaFoldDB" id="A0A8C5X7H0"/>
<feature type="transmembrane region" description="Helical" evidence="1">
    <location>
        <begin position="15"/>
        <end position="32"/>
    </location>
</feature>
<keyword evidence="1" id="KW-0472">Membrane</keyword>
<keyword evidence="1" id="KW-1133">Transmembrane helix</keyword>
<keyword evidence="1" id="KW-0812">Transmembrane</keyword>
<reference evidence="2" key="1">
    <citation type="submission" date="2025-08" db="UniProtKB">
        <authorList>
            <consortium name="Ensembl"/>
        </authorList>
    </citation>
    <scope>IDENTIFICATION</scope>
</reference>
<evidence type="ECO:0000256" key="1">
    <source>
        <dbReference type="SAM" id="Phobius"/>
    </source>
</evidence>
<sequence>QSLLFLSLSDFEHVAVFRMLLWSVSLPIWIVGSRRGWTLIQSCSQGINGRRRHHLSPLHWQDLGDTQPSRYLAITCSLLPPPCYFLFKAHMWQQIRSGGQMFQCLKSMPSSQ</sequence>
<evidence type="ECO:0000313" key="3">
    <source>
        <dbReference type="Proteomes" id="UP000694560"/>
    </source>
</evidence>
<dbReference type="Ensembl" id="ENSMCST00000016850.1">
    <property type="protein sequence ID" value="ENSMCSP00000016434.1"/>
    <property type="gene ID" value="ENSMCSG00000011566.1"/>
</dbReference>
<accession>A0A8C5X7H0</accession>